<dbReference type="STRING" id="1548749.LS48_14365"/>
<reference evidence="7" key="1">
    <citation type="submission" date="2014-10" db="EMBL/GenBank/DDBJ databases">
        <title>Genome sequencing of Vitellibacter sp. D-24.</title>
        <authorList>
            <person name="Thevarajoo S."/>
            <person name="Selvaratnam C."/>
            <person name="Goh K.M."/>
            <person name="Chong C.S."/>
        </authorList>
    </citation>
    <scope>NUCLEOTIDE SEQUENCE [LARGE SCALE GENOMIC DNA]</scope>
    <source>
        <strain evidence="7">D-24</strain>
    </source>
</reference>
<dbReference type="OrthoDB" id="8764943at2"/>
<evidence type="ECO:0000256" key="2">
    <source>
        <dbReference type="ARBA" id="ARBA00023136"/>
    </source>
</evidence>
<feature type="chain" id="PRO_5007479617" evidence="4">
    <location>
        <begin position="21"/>
        <end position="812"/>
    </location>
</feature>
<dbReference type="RefSeq" id="WP_062623184.1">
    <property type="nucleotide sequence ID" value="NZ_JRWG01000015.1"/>
</dbReference>
<dbReference type="PATRIC" id="fig|1548749.3.peg.2999"/>
<dbReference type="PANTHER" id="PTHR40980:SF4">
    <property type="entry name" value="TONB-DEPENDENT RECEPTOR-LIKE BETA-BARREL DOMAIN-CONTAINING PROTEIN"/>
    <property type="match status" value="1"/>
</dbReference>
<dbReference type="GO" id="GO:0009279">
    <property type="term" value="C:cell outer membrane"/>
    <property type="evidence" value="ECO:0007669"/>
    <property type="project" value="UniProtKB-SubCell"/>
</dbReference>
<keyword evidence="6" id="KW-0675">Receptor</keyword>
<keyword evidence="4" id="KW-0732">Signal</keyword>
<dbReference type="EMBL" id="JRWG01000015">
    <property type="protein sequence ID" value="KXN97897.1"/>
    <property type="molecule type" value="Genomic_DNA"/>
</dbReference>
<comment type="subcellular location">
    <subcellularLocation>
        <location evidence="1">Cell outer membrane</location>
    </subcellularLocation>
</comment>
<dbReference type="PANTHER" id="PTHR40980">
    <property type="entry name" value="PLUG DOMAIN-CONTAINING PROTEIN"/>
    <property type="match status" value="1"/>
</dbReference>
<name>A0A137REH6_9FLAO</name>
<dbReference type="SUPFAM" id="SSF56935">
    <property type="entry name" value="Porins"/>
    <property type="match status" value="1"/>
</dbReference>
<protein>
    <submittedName>
        <fullName evidence="6">TonB-dependent receptor</fullName>
    </submittedName>
</protein>
<evidence type="ECO:0000256" key="1">
    <source>
        <dbReference type="ARBA" id="ARBA00004442"/>
    </source>
</evidence>
<keyword evidence="7" id="KW-1185">Reference proteome</keyword>
<dbReference type="InterPro" id="IPR041700">
    <property type="entry name" value="OMP_b-brl_3"/>
</dbReference>
<evidence type="ECO:0000313" key="6">
    <source>
        <dbReference type="EMBL" id="KXN97897.1"/>
    </source>
</evidence>
<dbReference type="SUPFAM" id="SSF49464">
    <property type="entry name" value="Carboxypeptidase regulatory domain-like"/>
    <property type="match status" value="1"/>
</dbReference>
<dbReference type="Pfam" id="PF13715">
    <property type="entry name" value="CarbopepD_reg_2"/>
    <property type="match status" value="1"/>
</dbReference>
<dbReference type="AlphaFoldDB" id="A0A137REH6"/>
<sequence>MKTILVLIACITFGILNAAAGPTEDSGNIYGRVTDKVLNEPLPYVTVVVKKLNGEIITGAVTDDAGKFEIHKIPEGRCNISIQYIGYKVFTTEINITKGNATIDLGNILLEEDIASLDEVNIVAERSTIEQRLDKKVINIGKDLSTAGPTASDIMNNLPTVSIDPQSGELSMRGNENVRVMVDGKLSNIPVAQLLKQIPSSSIKQIELITNPSAKYNPEGMSGLINIILHKNVNVGFNGNASVGLTFRENAKFNAGLDMNYRNGKFNFYTNLGNNVSKHENNGLITRSLNNSREVIHFLDDSKSNLFKVGLDFYLNEKNTLSFFTNQNIYDGKGNGSSTIFYLDQPSLNQEQLFFYGNENIASQYNFDYKVSFDETEHTLELEADYNVFSNETDGKYVFNGASPLENFKDSDETDRSQLTVNLDYVNPLSESLKIEAGAEARLFETKIDFASNGQSYNANGQLVPTPSTHFEYVRDIYSFYTTVGKTFEKWSYQLGARIENVSVQADTNNVRAFTNDYFQIYPSAFVTYSPSEKNQYQLSYSRRVDRPGLDQVNPIREFSTPLISSYGNINLEPQFTNSIEANYTRNLDVGSITAGIFYRIVDNEINRAILVDRTNLDRSILTFQNFESTDSYGLEISGNYKPTKWWSVNSSFELYKKTQKGITEIFENPTGTPAVEDIVTQVAEVDNVSWNVRMMNNFTVTKNLTFSAFGLYRAKNKGIQFESEPRYFVNLGARYSLWEGRGTFSVNYNDVFDSMKFAFSGDTPYPQSGEFKNESNTIYVGLTYRFGGGNYRAKSRKNRDDNTSSGGGGLF</sequence>
<dbReference type="InterPro" id="IPR008969">
    <property type="entry name" value="CarboxyPept-like_regulatory"/>
</dbReference>
<dbReference type="Gene3D" id="2.40.170.20">
    <property type="entry name" value="TonB-dependent receptor, beta-barrel domain"/>
    <property type="match status" value="1"/>
</dbReference>
<gene>
    <name evidence="6" type="ORF">LS48_14365</name>
</gene>
<dbReference type="InterPro" id="IPR037066">
    <property type="entry name" value="Plug_dom_sf"/>
</dbReference>
<evidence type="ECO:0000313" key="7">
    <source>
        <dbReference type="Proteomes" id="UP000070138"/>
    </source>
</evidence>
<evidence type="ECO:0000259" key="5">
    <source>
        <dbReference type="Pfam" id="PF14905"/>
    </source>
</evidence>
<dbReference type="Gene3D" id="2.170.130.10">
    <property type="entry name" value="TonB-dependent receptor, plug domain"/>
    <property type="match status" value="1"/>
</dbReference>
<dbReference type="InterPro" id="IPR036942">
    <property type="entry name" value="Beta-barrel_TonB_sf"/>
</dbReference>
<feature type="domain" description="Outer membrane protein beta-barrel" evidence="5">
    <location>
        <begin position="372"/>
        <end position="785"/>
    </location>
</feature>
<dbReference type="Proteomes" id="UP000070138">
    <property type="component" value="Unassembled WGS sequence"/>
</dbReference>
<organism evidence="6 7">
    <name type="scientific">Aequorivita aquimaris</name>
    <dbReference type="NCBI Taxonomy" id="1548749"/>
    <lineage>
        <taxon>Bacteria</taxon>
        <taxon>Pseudomonadati</taxon>
        <taxon>Bacteroidota</taxon>
        <taxon>Flavobacteriia</taxon>
        <taxon>Flavobacteriales</taxon>
        <taxon>Flavobacteriaceae</taxon>
        <taxon>Aequorivita</taxon>
    </lineage>
</organism>
<feature type="signal peptide" evidence="4">
    <location>
        <begin position="1"/>
        <end position="20"/>
    </location>
</feature>
<dbReference type="Gene3D" id="2.60.40.1120">
    <property type="entry name" value="Carboxypeptidase-like, regulatory domain"/>
    <property type="match status" value="1"/>
</dbReference>
<keyword evidence="2" id="KW-0472">Membrane</keyword>
<evidence type="ECO:0000256" key="4">
    <source>
        <dbReference type="SAM" id="SignalP"/>
    </source>
</evidence>
<comment type="caution">
    <text evidence="6">The sequence shown here is derived from an EMBL/GenBank/DDBJ whole genome shotgun (WGS) entry which is preliminary data.</text>
</comment>
<evidence type="ECO:0000256" key="3">
    <source>
        <dbReference type="ARBA" id="ARBA00023237"/>
    </source>
</evidence>
<accession>A0A137REH6</accession>
<reference evidence="6 7" key="2">
    <citation type="journal article" date="2016" name="Int. J. Syst. Evol. Microbiol.">
        <title>Vitellibacter aquimaris sp. nov., a marine bacterium isolated from seawater.</title>
        <authorList>
            <person name="Thevarajoo S."/>
            <person name="Selvaratnam C."/>
            <person name="Goh K.M."/>
            <person name="Hong K.W."/>
            <person name="Chan X.Y."/>
            <person name="Chan K.G."/>
            <person name="Chong C.S."/>
        </authorList>
    </citation>
    <scope>NUCLEOTIDE SEQUENCE [LARGE SCALE GENOMIC DNA]</scope>
    <source>
        <strain evidence="6 7">D-24</strain>
    </source>
</reference>
<proteinExistence type="predicted"/>
<keyword evidence="3" id="KW-0998">Cell outer membrane</keyword>
<dbReference type="Pfam" id="PF14905">
    <property type="entry name" value="OMP_b-brl_3"/>
    <property type="match status" value="1"/>
</dbReference>